<dbReference type="GeneID" id="55993335"/>
<feature type="compositionally biased region" description="Basic and acidic residues" evidence="5">
    <location>
        <begin position="151"/>
        <end position="160"/>
    </location>
</feature>
<feature type="transmembrane region" description="Helical" evidence="6">
    <location>
        <begin position="40"/>
        <end position="63"/>
    </location>
</feature>
<feature type="compositionally biased region" description="Polar residues" evidence="5">
    <location>
        <begin position="161"/>
        <end position="185"/>
    </location>
</feature>
<dbReference type="Pfam" id="PF01284">
    <property type="entry name" value="MARVEL"/>
    <property type="match status" value="1"/>
</dbReference>
<keyword evidence="9" id="KW-1185">Reference proteome</keyword>
<keyword evidence="2 6" id="KW-0812">Transmembrane</keyword>
<reference evidence="9" key="1">
    <citation type="submission" date="2020-06" db="EMBL/GenBank/DDBJ databases">
        <title>A chromosome-scale genome assembly of Talaromyces rugulosus W13939.</title>
        <authorList>
            <person name="Wang B."/>
            <person name="Guo L."/>
            <person name="Ye K."/>
            <person name="Wang L."/>
        </authorList>
    </citation>
    <scope>NUCLEOTIDE SEQUENCE [LARGE SCALE GENOMIC DNA]</scope>
    <source>
        <strain evidence="9">W13939</strain>
    </source>
</reference>
<feature type="region of interest" description="Disordered" evidence="5">
    <location>
        <begin position="151"/>
        <end position="185"/>
    </location>
</feature>
<gene>
    <name evidence="8" type="ORF">TRUGW13939_05838</name>
</gene>
<keyword evidence="4 6" id="KW-0472">Membrane</keyword>
<evidence type="ECO:0000256" key="2">
    <source>
        <dbReference type="ARBA" id="ARBA00022692"/>
    </source>
</evidence>
<evidence type="ECO:0000256" key="6">
    <source>
        <dbReference type="SAM" id="Phobius"/>
    </source>
</evidence>
<sequence>MAISSSTMRGISLFCRVIEIISALIVLGITAWAVERTKTVTVIYSLVIACFTVFYTLILLIVAFSRSKTIIFHVISTVIDLFLAFFWVAAFVLLANNFNTAGCRVNRWHGITVCSRPHTVEAFSFIAFFFTLLAAIFGALSVYAMTNERRENEQPHREKSVTSSTVAGTTPETHVSNEQGMNNIV</sequence>
<dbReference type="PANTHER" id="PTHR39608:SF2">
    <property type="entry name" value="MARVEL DOMAIN-CONTAINING PROTEIN"/>
    <property type="match status" value="1"/>
</dbReference>
<feature type="transmembrane region" description="Helical" evidence="6">
    <location>
        <begin position="70"/>
        <end position="95"/>
    </location>
</feature>
<dbReference type="InterPro" id="IPR008253">
    <property type="entry name" value="Marvel"/>
</dbReference>
<dbReference type="GO" id="GO:0016020">
    <property type="term" value="C:membrane"/>
    <property type="evidence" value="ECO:0007669"/>
    <property type="project" value="UniProtKB-SubCell"/>
</dbReference>
<feature type="domain" description="MARVEL" evidence="7">
    <location>
        <begin position="12"/>
        <end position="137"/>
    </location>
</feature>
<evidence type="ECO:0000256" key="4">
    <source>
        <dbReference type="ARBA" id="ARBA00023136"/>
    </source>
</evidence>
<evidence type="ECO:0000256" key="3">
    <source>
        <dbReference type="ARBA" id="ARBA00022989"/>
    </source>
</evidence>
<comment type="subcellular location">
    <subcellularLocation>
        <location evidence="1">Membrane</location>
        <topology evidence="1">Multi-pass membrane protein</topology>
    </subcellularLocation>
</comment>
<evidence type="ECO:0000259" key="7">
    <source>
        <dbReference type="Pfam" id="PF01284"/>
    </source>
</evidence>
<name>A0A7H8QZ59_TALRU</name>
<organism evidence="8 9">
    <name type="scientific">Talaromyces rugulosus</name>
    <name type="common">Penicillium rugulosum</name>
    <dbReference type="NCBI Taxonomy" id="121627"/>
    <lineage>
        <taxon>Eukaryota</taxon>
        <taxon>Fungi</taxon>
        <taxon>Dikarya</taxon>
        <taxon>Ascomycota</taxon>
        <taxon>Pezizomycotina</taxon>
        <taxon>Eurotiomycetes</taxon>
        <taxon>Eurotiomycetidae</taxon>
        <taxon>Eurotiales</taxon>
        <taxon>Trichocomaceae</taxon>
        <taxon>Talaromyces</taxon>
        <taxon>Talaromyces sect. Islandici</taxon>
    </lineage>
</organism>
<proteinExistence type="predicted"/>
<evidence type="ECO:0000313" key="8">
    <source>
        <dbReference type="EMBL" id="QKX58711.1"/>
    </source>
</evidence>
<protein>
    <recommendedName>
        <fullName evidence="7">MARVEL domain-containing protein</fullName>
    </recommendedName>
</protein>
<feature type="transmembrane region" description="Helical" evidence="6">
    <location>
        <begin position="122"/>
        <end position="144"/>
    </location>
</feature>
<accession>A0A7H8QZ59</accession>
<evidence type="ECO:0000313" key="9">
    <source>
        <dbReference type="Proteomes" id="UP000509510"/>
    </source>
</evidence>
<evidence type="ECO:0000256" key="1">
    <source>
        <dbReference type="ARBA" id="ARBA00004141"/>
    </source>
</evidence>
<dbReference type="PANTHER" id="PTHR39608">
    <property type="entry name" value="INTEGRAL MEMBRANE PROTEIN (AFU_ORTHOLOGUE AFUA_5G08640)"/>
    <property type="match status" value="1"/>
</dbReference>
<dbReference type="KEGG" id="trg:TRUGW13939_05838"/>
<dbReference type="RefSeq" id="XP_035344889.1">
    <property type="nucleotide sequence ID" value="XM_035488996.1"/>
</dbReference>
<dbReference type="Proteomes" id="UP000509510">
    <property type="component" value="Chromosome III"/>
</dbReference>
<dbReference type="AlphaFoldDB" id="A0A7H8QZ59"/>
<dbReference type="OrthoDB" id="20872at2759"/>
<keyword evidence="3 6" id="KW-1133">Transmembrane helix</keyword>
<feature type="transmembrane region" description="Helical" evidence="6">
    <location>
        <begin position="12"/>
        <end position="34"/>
    </location>
</feature>
<evidence type="ECO:0000256" key="5">
    <source>
        <dbReference type="SAM" id="MobiDB-lite"/>
    </source>
</evidence>
<dbReference type="EMBL" id="CP055900">
    <property type="protein sequence ID" value="QKX58711.1"/>
    <property type="molecule type" value="Genomic_DNA"/>
</dbReference>